<reference evidence="1" key="1">
    <citation type="journal article" date="2019" name="Emerg. Microbes Infect.">
        <title>Comprehensive subspecies identification of 175 nontuberculous mycobacteria species based on 7547 genomic profiles.</title>
        <authorList>
            <person name="Matsumoto Y."/>
            <person name="Kinjo T."/>
            <person name="Motooka D."/>
            <person name="Nabeya D."/>
            <person name="Jung N."/>
            <person name="Uechi K."/>
            <person name="Horii T."/>
            <person name="Iida T."/>
            <person name="Fujita J."/>
            <person name="Nakamura S."/>
        </authorList>
    </citation>
    <scope>NUCLEOTIDE SEQUENCE [LARGE SCALE GENOMIC DNA]</scope>
    <source>
        <strain evidence="1">JCM 13671</strain>
    </source>
</reference>
<dbReference type="OrthoDB" id="4636369at2"/>
<proteinExistence type="predicted"/>
<dbReference type="Proteomes" id="UP000466931">
    <property type="component" value="Chromosome"/>
</dbReference>
<keyword evidence="2" id="KW-1185">Reference proteome</keyword>
<organism evidence="1 2">
    <name type="scientific">Mycolicibacterium confluentis</name>
    <dbReference type="NCBI Taxonomy" id="28047"/>
    <lineage>
        <taxon>Bacteria</taxon>
        <taxon>Bacillati</taxon>
        <taxon>Actinomycetota</taxon>
        <taxon>Actinomycetes</taxon>
        <taxon>Mycobacteriales</taxon>
        <taxon>Mycobacteriaceae</taxon>
        <taxon>Mycolicibacterium</taxon>
    </lineage>
</organism>
<dbReference type="EMBL" id="AP022612">
    <property type="protein sequence ID" value="BBZ34010.1"/>
    <property type="molecule type" value="Genomic_DNA"/>
</dbReference>
<evidence type="ECO:0000313" key="1">
    <source>
        <dbReference type="EMBL" id="BBZ34010.1"/>
    </source>
</evidence>
<gene>
    <name evidence="1" type="ORF">MCNF_26150</name>
</gene>
<dbReference type="AlphaFoldDB" id="A0A7I7XXF4"/>
<reference evidence="1" key="2">
    <citation type="submission" date="2020-02" db="EMBL/GenBank/DDBJ databases">
        <authorList>
            <person name="Matsumoto Y."/>
            <person name="Motooka D."/>
            <person name="Nakamura S."/>
        </authorList>
    </citation>
    <scope>NUCLEOTIDE SEQUENCE</scope>
    <source>
        <strain evidence="1">JCM 13671</strain>
    </source>
</reference>
<sequence length="193" mass="20488">MTLLHRIGAICLLAVAATLGPAPTAAADLVPPADGYYVYSEPGKPAAYWTMQALCVQASGTRAQEDYTDTTIQTLGCTLLVSSKTEDNFTPDEALLNMAGRSRLTGGQWTFTNTAARLVCPDGSNAPVTDNFAFDQATLTGTRTTIWDAVCGRQPGMTKTPFTLAFAGPLDPPVDNRFPPMCDYLAGRPSICS</sequence>
<dbReference type="RefSeq" id="WP_085157496.1">
    <property type="nucleotide sequence ID" value="NZ_AP022612.1"/>
</dbReference>
<accession>A0A7I7XXF4</accession>
<protein>
    <submittedName>
        <fullName evidence="1">Uncharacterized protein</fullName>
    </submittedName>
</protein>
<name>A0A7I7XXF4_9MYCO</name>
<evidence type="ECO:0000313" key="2">
    <source>
        <dbReference type="Proteomes" id="UP000466931"/>
    </source>
</evidence>